<dbReference type="Proteomes" id="UP000325787">
    <property type="component" value="Chromosome"/>
</dbReference>
<sequence>MNKIRVLTLTVALLLTTTAAATAEEPRHAAGVSGSARVHYAYSPDDDIRFRFDAHAAPYSRPTPEAPGGLPTDARGTVRFSHARDGVTYTAEAEVDCLLTGGPVATLTAVLTGSSHGRLPIGARLGFSVLDGRPDRMGFSWGVADGTDLRPCLAPAPFAPVVEGGFRVRHGDLPPLP</sequence>
<dbReference type="OrthoDB" id="3471188at2"/>
<proteinExistence type="predicted"/>
<keyword evidence="1" id="KW-0732">Signal</keyword>
<accession>A0A5Q0GTH7</accession>
<evidence type="ECO:0008006" key="4">
    <source>
        <dbReference type="Google" id="ProtNLM"/>
    </source>
</evidence>
<dbReference type="RefSeq" id="WP_033427635.1">
    <property type="nucleotide sequence ID" value="NZ_CP034550.1"/>
</dbReference>
<dbReference type="KEGG" id="ssyi:EKG83_06795"/>
<dbReference type="AlphaFoldDB" id="A0A5Q0GTH7"/>
<feature type="chain" id="PRO_5024911881" description="Repetin" evidence="1">
    <location>
        <begin position="24"/>
        <end position="177"/>
    </location>
</feature>
<evidence type="ECO:0000313" key="3">
    <source>
        <dbReference type="Proteomes" id="UP000325787"/>
    </source>
</evidence>
<evidence type="ECO:0000313" key="2">
    <source>
        <dbReference type="EMBL" id="QFZ17211.1"/>
    </source>
</evidence>
<reference evidence="3" key="1">
    <citation type="journal article" date="2021" name="Curr. Microbiol.">
        <title>Complete genome of nocamycin-producing strain Saccharothrix syringae NRRL B-16468 reveals the biosynthetic potential for secondary metabolites.</title>
        <authorList>
            <person name="Mo X."/>
            <person name="Yang S."/>
        </authorList>
    </citation>
    <scope>NUCLEOTIDE SEQUENCE [LARGE SCALE GENOMIC DNA]</scope>
    <source>
        <strain evidence="3">ATCC 51364 / DSM 43886 / JCM 6844 / KCTC 9398 / NBRC 14523 / NRRL B-16468 / INA 2240</strain>
    </source>
</reference>
<evidence type="ECO:0000256" key="1">
    <source>
        <dbReference type="SAM" id="SignalP"/>
    </source>
</evidence>
<organism evidence="2 3">
    <name type="scientific">Saccharothrix syringae</name>
    <name type="common">Nocardiopsis syringae</name>
    <dbReference type="NCBI Taxonomy" id="103733"/>
    <lineage>
        <taxon>Bacteria</taxon>
        <taxon>Bacillati</taxon>
        <taxon>Actinomycetota</taxon>
        <taxon>Actinomycetes</taxon>
        <taxon>Pseudonocardiales</taxon>
        <taxon>Pseudonocardiaceae</taxon>
        <taxon>Saccharothrix</taxon>
    </lineage>
</organism>
<name>A0A5Q0GTH7_SACSY</name>
<dbReference type="EMBL" id="CP034550">
    <property type="protein sequence ID" value="QFZ17211.1"/>
    <property type="molecule type" value="Genomic_DNA"/>
</dbReference>
<feature type="signal peptide" evidence="1">
    <location>
        <begin position="1"/>
        <end position="23"/>
    </location>
</feature>
<gene>
    <name evidence="2" type="ORF">EKG83_06795</name>
</gene>
<protein>
    <recommendedName>
        <fullName evidence="4">Repetin</fullName>
    </recommendedName>
</protein>
<keyword evidence="3" id="KW-1185">Reference proteome</keyword>